<organism evidence="1 2">
    <name type="scientific">Christiangramia sediminis</name>
    <dbReference type="NCBI Taxonomy" id="2881336"/>
    <lineage>
        <taxon>Bacteria</taxon>
        <taxon>Pseudomonadati</taxon>
        <taxon>Bacteroidota</taxon>
        <taxon>Flavobacteriia</taxon>
        <taxon>Flavobacteriales</taxon>
        <taxon>Flavobacteriaceae</taxon>
        <taxon>Christiangramia</taxon>
    </lineage>
</organism>
<reference evidence="1" key="1">
    <citation type="submission" date="2021-10" db="EMBL/GenBank/DDBJ databases">
        <title>Gramella sp. ASW11-100T, isolated from marine sediment.</title>
        <authorList>
            <person name="Xia C."/>
        </authorList>
    </citation>
    <scope>NUCLEOTIDE SEQUENCE</scope>
    <source>
        <strain evidence="1">ASW11-100</strain>
    </source>
</reference>
<comment type="caution">
    <text evidence="1">The sequence shown here is derived from an EMBL/GenBank/DDBJ whole genome shotgun (WGS) entry which is preliminary data.</text>
</comment>
<dbReference type="Pfam" id="PF14127">
    <property type="entry name" value="DUF4294"/>
    <property type="match status" value="1"/>
</dbReference>
<evidence type="ECO:0000313" key="1">
    <source>
        <dbReference type="EMBL" id="MCB7480509.1"/>
    </source>
</evidence>
<dbReference type="AlphaFoldDB" id="A0A9X1LHL9"/>
<dbReference type="EMBL" id="JAJBZG010000002">
    <property type="protein sequence ID" value="MCB7480509.1"/>
    <property type="molecule type" value="Genomic_DNA"/>
</dbReference>
<keyword evidence="2" id="KW-1185">Reference proteome</keyword>
<sequence length="252" mass="29946">MILVKFIYEKFEIKYKVIKNLYIIILLFGFSGFSQDNRSEPKDTIENDSIEKHYMIIAGDSIPREAIDLEEVVLLRKLKFDSNADRKRYLILRRKTRKVYPYAKLASERLVALNSRLDDIKSKRDRKKYTKIIQDYIEDEFSAELKKLTRTEGQILVKLIHRQTGITTFELVKELKSGWRAFWYNTTASMFDISLKEEYHPESNQEDFLIEDILQRSFRDNILERQASALDFEYLDLSDKWNTGSGSKKRSR</sequence>
<dbReference type="InterPro" id="IPR025636">
    <property type="entry name" value="DUF4294"/>
</dbReference>
<dbReference type="Proteomes" id="UP001139414">
    <property type="component" value="Unassembled WGS sequence"/>
</dbReference>
<protein>
    <submittedName>
        <fullName evidence="1">DUF4294 domain-containing protein</fullName>
    </submittedName>
</protein>
<gene>
    <name evidence="1" type="ORF">LGQ90_04460</name>
</gene>
<proteinExistence type="predicted"/>
<evidence type="ECO:0000313" key="2">
    <source>
        <dbReference type="Proteomes" id="UP001139414"/>
    </source>
</evidence>
<name>A0A9X1LHL9_9FLAO</name>
<accession>A0A9X1LHL9</accession>